<evidence type="ECO:0000256" key="1">
    <source>
        <dbReference type="ARBA" id="ARBA00004123"/>
    </source>
</evidence>
<dbReference type="AlphaFoldDB" id="A0A6S7I7Q8"/>
<dbReference type="PROSITE" id="PS50157">
    <property type="entry name" value="ZINC_FINGER_C2H2_2"/>
    <property type="match status" value="1"/>
</dbReference>
<dbReference type="GO" id="GO:0005634">
    <property type="term" value="C:nucleus"/>
    <property type="evidence" value="ECO:0007669"/>
    <property type="project" value="UniProtKB-SubCell"/>
</dbReference>
<dbReference type="SUPFAM" id="SSF57667">
    <property type="entry name" value="beta-beta-alpha zinc fingers"/>
    <property type="match status" value="1"/>
</dbReference>
<dbReference type="PANTHER" id="PTHR16515">
    <property type="entry name" value="PR DOMAIN ZINC FINGER PROTEIN"/>
    <property type="match status" value="1"/>
</dbReference>
<dbReference type="SMART" id="SM00355">
    <property type="entry name" value="ZnF_C2H2"/>
    <property type="match status" value="3"/>
</dbReference>
<dbReference type="InterPro" id="IPR036236">
    <property type="entry name" value="Znf_C2H2_sf"/>
</dbReference>
<protein>
    <submittedName>
        <fullName evidence="9">Histone-lysine N-methyltransferase PRDM9-like</fullName>
    </submittedName>
</protein>
<dbReference type="EMBL" id="CACRXK020008004">
    <property type="protein sequence ID" value="CAB4013746.1"/>
    <property type="molecule type" value="Genomic_DNA"/>
</dbReference>
<reference evidence="9" key="1">
    <citation type="submission" date="2020-04" db="EMBL/GenBank/DDBJ databases">
        <authorList>
            <person name="Alioto T."/>
            <person name="Alioto T."/>
            <person name="Gomez Garrido J."/>
        </authorList>
    </citation>
    <scope>NUCLEOTIDE SEQUENCE</scope>
    <source>
        <strain evidence="9">A484AB</strain>
    </source>
</reference>
<dbReference type="GO" id="GO:0008270">
    <property type="term" value="F:zinc ion binding"/>
    <property type="evidence" value="ECO:0007669"/>
    <property type="project" value="UniProtKB-KW"/>
</dbReference>
<evidence type="ECO:0000256" key="6">
    <source>
        <dbReference type="ARBA" id="ARBA00023015"/>
    </source>
</evidence>
<dbReference type="Pfam" id="PF21549">
    <property type="entry name" value="PRDM2_PR"/>
    <property type="match status" value="1"/>
</dbReference>
<dbReference type="GO" id="GO:0010468">
    <property type="term" value="P:regulation of gene expression"/>
    <property type="evidence" value="ECO:0007669"/>
    <property type="project" value="TreeGrafter"/>
</dbReference>
<gene>
    <name evidence="9" type="ORF">PACLA_8A007386</name>
</gene>
<organism evidence="9 10">
    <name type="scientific">Paramuricea clavata</name>
    <name type="common">Red gorgonian</name>
    <name type="synonym">Violescent sea-whip</name>
    <dbReference type="NCBI Taxonomy" id="317549"/>
    <lineage>
        <taxon>Eukaryota</taxon>
        <taxon>Metazoa</taxon>
        <taxon>Cnidaria</taxon>
        <taxon>Anthozoa</taxon>
        <taxon>Octocorallia</taxon>
        <taxon>Malacalcyonacea</taxon>
        <taxon>Plexauridae</taxon>
        <taxon>Paramuricea</taxon>
    </lineage>
</organism>
<keyword evidence="4" id="KW-0863">Zinc-finger</keyword>
<evidence type="ECO:0000256" key="2">
    <source>
        <dbReference type="ARBA" id="ARBA00022723"/>
    </source>
</evidence>
<dbReference type="Proteomes" id="UP001152795">
    <property type="component" value="Unassembled WGS sequence"/>
</dbReference>
<dbReference type="InterPro" id="IPR046341">
    <property type="entry name" value="SET_dom_sf"/>
</dbReference>
<keyword evidence="7" id="KW-0804">Transcription</keyword>
<evidence type="ECO:0000313" key="10">
    <source>
        <dbReference type="Proteomes" id="UP001152795"/>
    </source>
</evidence>
<dbReference type="Pfam" id="PF00096">
    <property type="entry name" value="zf-C2H2"/>
    <property type="match status" value="2"/>
</dbReference>
<dbReference type="PROSITE" id="PS50280">
    <property type="entry name" value="SET"/>
    <property type="match status" value="1"/>
</dbReference>
<dbReference type="PROSITE" id="PS00028">
    <property type="entry name" value="ZINC_FINGER_C2H2_1"/>
    <property type="match status" value="1"/>
</dbReference>
<keyword evidence="6" id="KW-0805">Transcription regulation</keyword>
<dbReference type="OrthoDB" id="7327383at2759"/>
<dbReference type="InterPro" id="IPR013087">
    <property type="entry name" value="Znf_C2H2_type"/>
</dbReference>
<dbReference type="Gene3D" id="2.170.270.10">
    <property type="entry name" value="SET domain"/>
    <property type="match status" value="1"/>
</dbReference>
<evidence type="ECO:0000313" key="9">
    <source>
        <dbReference type="EMBL" id="CAB4013746.1"/>
    </source>
</evidence>
<evidence type="ECO:0000256" key="7">
    <source>
        <dbReference type="ARBA" id="ARBA00023163"/>
    </source>
</evidence>
<keyword evidence="5" id="KW-0862">Zinc</keyword>
<evidence type="ECO:0000256" key="3">
    <source>
        <dbReference type="ARBA" id="ARBA00022737"/>
    </source>
</evidence>
<dbReference type="Gene3D" id="3.30.160.60">
    <property type="entry name" value="Classic Zinc Finger"/>
    <property type="match status" value="2"/>
</dbReference>
<evidence type="ECO:0000256" key="5">
    <source>
        <dbReference type="ARBA" id="ARBA00022833"/>
    </source>
</evidence>
<keyword evidence="3" id="KW-0677">Repeat</keyword>
<dbReference type="InterPro" id="IPR001214">
    <property type="entry name" value="SET_dom"/>
</dbReference>
<dbReference type="PANTHER" id="PTHR16515:SF49">
    <property type="entry name" value="GASTRULA ZINC FINGER PROTEIN XLCGF49.1-LIKE-RELATED"/>
    <property type="match status" value="1"/>
</dbReference>
<keyword evidence="2" id="KW-0479">Metal-binding</keyword>
<comment type="subcellular location">
    <subcellularLocation>
        <location evidence="1">Nucleus</location>
    </subcellularLocation>
</comment>
<sequence>MYWREIEIIVEGGKTTHVIDGKESSQSNWLRFVNCARSEEEQNLVAYQYRGDIFYRVYKEIVAGGELLVWYGDEYGEELGIRILPNKVNEDENEKQVGVPIVSSQVTKMDEDEEQLDMPILLHHVNEDKSGDQLGKTILPNQVNEAEDEEPLDISILNRVNEDEKSPGKEGDHTCKHCGRIYSYKNYLEAHLKRCPMLVSYESWECCHCGRKYSSEDYRNVHEKDCRNPESSKCRVNISVKVKQCHHCGKIFTIESQLMRHERIHNGERPYQLLSTV</sequence>
<proteinExistence type="predicted"/>
<comment type="caution">
    <text evidence="9">The sequence shown here is derived from an EMBL/GenBank/DDBJ whole genome shotgun (WGS) entry which is preliminary data.</text>
</comment>
<name>A0A6S7I7Q8_PARCT</name>
<evidence type="ECO:0000256" key="4">
    <source>
        <dbReference type="ARBA" id="ARBA00022771"/>
    </source>
</evidence>
<dbReference type="InterPro" id="IPR050331">
    <property type="entry name" value="Zinc_finger"/>
</dbReference>
<keyword evidence="10" id="KW-1185">Reference proteome</keyword>
<accession>A0A6S7I7Q8</accession>
<keyword evidence="8" id="KW-0539">Nucleus</keyword>
<evidence type="ECO:0000256" key="8">
    <source>
        <dbReference type="ARBA" id="ARBA00023242"/>
    </source>
</evidence>